<feature type="region of interest" description="Disordered" evidence="1">
    <location>
        <begin position="292"/>
        <end position="315"/>
    </location>
</feature>
<evidence type="ECO:0000259" key="2">
    <source>
        <dbReference type="SMART" id="SM01124"/>
    </source>
</evidence>
<proteinExistence type="predicted"/>
<dbReference type="InterPro" id="IPR007708">
    <property type="entry name" value="DBR1_C"/>
</dbReference>
<dbReference type="GO" id="GO:0005634">
    <property type="term" value="C:nucleus"/>
    <property type="evidence" value="ECO:0007669"/>
    <property type="project" value="TreeGrafter"/>
</dbReference>
<reference evidence="3 4" key="1">
    <citation type="journal article" date="2010" name="Proc. Natl. Acad. Sci. U.S.A.">
        <title>Insights into evolution of multicellular fungi from the assembled chromosomes of the mushroom Coprinopsis cinerea (Coprinus cinereus).</title>
        <authorList>
            <person name="Stajich J.E."/>
            <person name="Wilke S.K."/>
            <person name="Ahren D."/>
            <person name="Au C.H."/>
            <person name="Birren B.W."/>
            <person name="Borodovsky M."/>
            <person name="Burns C."/>
            <person name="Canback B."/>
            <person name="Casselton L.A."/>
            <person name="Cheng C.K."/>
            <person name="Deng J."/>
            <person name="Dietrich F.S."/>
            <person name="Fargo D.C."/>
            <person name="Farman M.L."/>
            <person name="Gathman A.C."/>
            <person name="Goldberg J."/>
            <person name="Guigo R."/>
            <person name="Hoegger P.J."/>
            <person name="Hooker J.B."/>
            <person name="Huggins A."/>
            <person name="James T.Y."/>
            <person name="Kamada T."/>
            <person name="Kilaru S."/>
            <person name="Kodira C."/>
            <person name="Kues U."/>
            <person name="Kupfer D."/>
            <person name="Kwan H.S."/>
            <person name="Lomsadze A."/>
            <person name="Li W."/>
            <person name="Lilly W.W."/>
            <person name="Ma L.J."/>
            <person name="Mackey A.J."/>
            <person name="Manning G."/>
            <person name="Martin F."/>
            <person name="Muraguchi H."/>
            <person name="Natvig D.O."/>
            <person name="Palmerini H."/>
            <person name="Ramesh M.A."/>
            <person name="Rehmeyer C.J."/>
            <person name="Roe B.A."/>
            <person name="Shenoy N."/>
            <person name="Stanke M."/>
            <person name="Ter-Hovhannisyan V."/>
            <person name="Tunlid A."/>
            <person name="Velagapudi R."/>
            <person name="Vision T.J."/>
            <person name="Zeng Q."/>
            <person name="Zolan M.E."/>
            <person name="Pukkila P.J."/>
        </authorList>
    </citation>
    <scope>NUCLEOTIDE SEQUENCE [LARGE SCALE GENOMIC DNA]</scope>
    <source>
        <strain evidence="4">Okayama-7 / 130 / ATCC MYA-4618 / FGSC 9003</strain>
    </source>
</reference>
<dbReference type="VEuPathDB" id="FungiDB:CC1G_07806"/>
<dbReference type="OrthoDB" id="407609at2759"/>
<accession>A8NP45</accession>
<dbReference type="SMART" id="SM01124">
    <property type="entry name" value="DBR1"/>
    <property type="match status" value="1"/>
</dbReference>
<name>A8NP45_COPC7</name>
<dbReference type="AlphaFoldDB" id="A8NP45"/>
<dbReference type="eggNOG" id="KOG2863">
    <property type="taxonomic scope" value="Eukaryota"/>
</dbReference>
<dbReference type="RefSeq" id="XP_001835263.2">
    <property type="nucleotide sequence ID" value="XM_001835211.2"/>
</dbReference>
<evidence type="ECO:0000256" key="1">
    <source>
        <dbReference type="SAM" id="MobiDB-lite"/>
    </source>
</evidence>
<dbReference type="FunCoup" id="A8NP45">
    <property type="interactions" value="670"/>
</dbReference>
<comment type="caution">
    <text evidence="3">The sequence shown here is derived from an EMBL/GenBank/DDBJ whole genome shotgun (WGS) entry which is preliminary data.</text>
</comment>
<dbReference type="PANTHER" id="PTHR12849:SF0">
    <property type="entry name" value="LARIAT DEBRANCHING ENZYME"/>
    <property type="match status" value="1"/>
</dbReference>
<dbReference type="GO" id="GO:0000398">
    <property type="term" value="P:mRNA splicing, via spliceosome"/>
    <property type="evidence" value="ECO:0007669"/>
    <property type="project" value="TreeGrafter"/>
</dbReference>
<feature type="compositionally biased region" description="Polar residues" evidence="1">
    <location>
        <begin position="302"/>
        <end position="315"/>
    </location>
</feature>
<organism evidence="3 4">
    <name type="scientific">Coprinopsis cinerea (strain Okayama-7 / 130 / ATCC MYA-4618 / FGSC 9003)</name>
    <name type="common">Inky cap fungus</name>
    <name type="synonym">Hormographiella aspergillata</name>
    <dbReference type="NCBI Taxonomy" id="240176"/>
    <lineage>
        <taxon>Eukaryota</taxon>
        <taxon>Fungi</taxon>
        <taxon>Dikarya</taxon>
        <taxon>Basidiomycota</taxon>
        <taxon>Agaricomycotina</taxon>
        <taxon>Agaricomycetes</taxon>
        <taxon>Agaricomycetidae</taxon>
        <taxon>Agaricales</taxon>
        <taxon>Agaricineae</taxon>
        <taxon>Psathyrellaceae</taxon>
        <taxon>Coprinopsis</taxon>
    </lineage>
</organism>
<dbReference type="GeneID" id="6011792"/>
<dbReference type="Pfam" id="PF05011">
    <property type="entry name" value="DBR1"/>
    <property type="match status" value="1"/>
</dbReference>
<dbReference type="STRING" id="240176.A8NP45"/>
<dbReference type="KEGG" id="cci:CC1G_07806"/>
<dbReference type="HOGENOM" id="CLU_005893_1_0_1"/>
<dbReference type="InterPro" id="IPR029052">
    <property type="entry name" value="Metallo-depent_PP-like"/>
</dbReference>
<dbReference type="Proteomes" id="UP000001861">
    <property type="component" value="Unassembled WGS sequence"/>
</dbReference>
<protein>
    <submittedName>
        <fullName evidence="3">Lariat debranching enzyme</fullName>
    </submittedName>
</protein>
<dbReference type="PANTHER" id="PTHR12849">
    <property type="entry name" value="RNA LARIAT DEBRANCHING ENZYME"/>
    <property type="match status" value="1"/>
</dbReference>
<evidence type="ECO:0000313" key="3">
    <source>
        <dbReference type="EMBL" id="EAU86610.2"/>
    </source>
</evidence>
<gene>
    <name evidence="3" type="ORF">CC1G_07806</name>
</gene>
<keyword evidence="4" id="KW-1185">Reference proteome</keyword>
<evidence type="ECO:0000313" key="4">
    <source>
        <dbReference type="Proteomes" id="UP000001861"/>
    </source>
</evidence>
<dbReference type="SUPFAM" id="SSF56300">
    <property type="entry name" value="Metallo-dependent phosphatases"/>
    <property type="match status" value="1"/>
</dbReference>
<dbReference type="OMA" id="TDYGDWK"/>
<dbReference type="GO" id="GO:0008419">
    <property type="term" value="F:RNA lariat debranching enzyme activity"/>
    <property type="evidence" value="ECO:0007669"/>
    <property type="project" value="TreeGrafter"/>
</dbReference>
<dbReference type="InParanoid" id="A8NP45"/>
<dbReference type="EMBL" id="AACS02000012">
    <property type="protein sequence ID" value="EAU86610.2"/>
    <property type="molecule type" value="Genomic_DNA"/>
</dbReference>
<feature type="domain" description="Lariat debranching enzyme C-terminal" evidence="2">
    <location>
        <begin position="184"/>
        <end position="331"/>
    </location>
</feature>
<sequence length="333" mass="37571">MSAPRKYRKLGDFYRYYTGQKRAPVLTLVVGGNHEASNHFWELYHGGWLAPNIYHMGNVGCVQVNGLRVLGLSGIFNAGDYKLGHFERLPYDGATLRSIYHVKMFDAFRASLLSPDLPIVVSHDWPQNIAHYGDLQTLLKSKPGLKADIDSGKLGSPPFMYLIKSHRPRWWFAAHHHVLFEATVPHDEVGTQTRFLALDKCIPKCHYLEVMEVDTPQPTTPSGTPTLAFDPEWLAITRALHPWFSSTMTQQELPSVADARALVAKELEWVENHIQKSSDGCIRVEDWQEFAPVAPGHDPDNETSSSNEQPPHYLNPQTTAFCKMLGIEDKVNT</sequence>